<evidence type="ECO:0000256" key="3">
    <source>
        <dbReference type="ARBA" id="ARBA00022692"/>
    </source>
</evidence>
<dbReference type="PANTHER" id="PTHR34478:SF2">
    <property type="entry name" value="MEMBRANE PROTEIN"/>
    <property type="match status" value="1"/>
</dbReference>
<evidence type="ECO:0000256" key="2">
    <source>
        <dbReference type="ARBA" id="ARBA00008854"/>
    </source>
</evidence>
<evidence type="ECO:0000256" key="6">
    <source>
        <dbReference type="SAM" id="Phobius"/>
    </source>
</evidence>
<dbReference type="InterPro" id="IPR023353">
    <property type="entry name" value="LemA-like_dom_sf"/>
</dbReference>
<keyword evidence="4 6" id="KW-1133">Transmembrane helix</keyword>
<dbReference type="EMBL" id="JAJHZM010000011">
    <property type="protein sequence ID" value="MDC4182016.1"/>
    <property type="molecule type" value="Genomic_DNA"/>
</dbReference>
<protein>
    <submittedName>
        <fullName evidence="7">LemA family protein</fullName>
    </submittedName>
</protein>
<dbReference type="RefSeq" id="WP_255034981.1">
    <property type="nucleotide sequence ID" value="NZ_CP101414.1"/>
</dbReference>
<organism evidence="7 8">
    <name type="scientific">Mycoplasma bradburyae</name>
    <dbReference type="NCBI Taxonomy" id="2963128"/>
    <lineage>
        <taxon>Bacteria</taxon>
        <taxon>Bacillati</taxon>
        <taxon>Mycoplasmatota</taxon>
        <taxon>Mollicutes</taxon>
        <taxon>Mycoplasmataceae</taxon>
        <taxon>Mycoplasma</taxon>
    </lineage>
</organism>
<keyword evidence="5 6" id="KW-0472">Membrane</keyword>
<accession>A0ABT5GC95</accession>
<evidence type="ECO:0000256" key="5">
    <source>
        <dbReference type="ARBA" id="ARBA00023136"/>
    </source>
</evidence>
<comment type="caution">
    <text evidence="7">The sequence shown here is derived from an EMBL/GenBank/DDBJ whole genome shotgun (WGS) entry which is preliminary data.</text>
</comment>
<dbReference type="PANTHER" id="PTHR34478">
    <property type="entry name" value="PROTEIN LEMA"/>
    <property type="match status" value="1"/>
</dbReference>
<evidence type="ECO:0000313" key="7">
    <source>
        <dbReference type="EMBL" id="MDC4182016.1"/>
    </source>
</evidence>
<name>A0ABT5GC95_9MOLU</name>
<keyword evidence="8" id="KW-1185">Reference proteome</keyword>
<evidence type="ECO:0000256" key="1">
    <source>
        <dbReference type="ARBA" id="ARBA00004167"/>
    </source>
</evidence>
<dbReference type="Gene3D" id="1.20.1440.20">
    <property type="entry name" value="LemA-like domain"/>
    <property type="match status" value="1"/>
</dbReference>
<reference evidence="7" key="1">
    <citation type="submission" date="2021-11" db="EMBL/GenBank/DDBJ databases">
        <title>Description of Mycoplasma bradburyaesp. nov.from sea birds: a tribute to a great mycoplasmologist.</title>
        <authorList>
            <person name="Ramirez A.S."/>
            <person name="Poveda C."/>
            <person name="Suarez-Perez A."/>
            <person name="Rosales R.S."/>
            <person name="Dijkman R."/>
            <person name="Feberwee A."/>
            <person name="Spergser J."/>
            <person name="Szostak M.P."/>
            <person name="Ressel L."/>
            <person name="Calabuig P."/>
            <person name="Catania S."/>
            <person name="Gobbo F."/>
            <person name="Timofte D."/>
            <person name="Poveda J.B."/>
        </authorList>
    </citation>
    <scope>NUCLEOTIDE SEQUENCE [LARGE SCALE GENOMIC DNA]</scope>
    <source>
        <strain evidence="7">T158</strain>
    </source>
</reference>
<proteinExistence type="inferred from homology"/>
<gene>
    <name evidence="7" type="ORF">LNO68_02310</name>
</gene>
<evidence type="ECO:0000313" key="8">
    <source>
        <dbReference type="Proteomes" id="UP001220940"/>
    </source>
</evidence>
<keyword evidence="3 6" id="KW-0812">Transmembrane</keyword>
<dbReference type="Pfam" id="PF04011">
    <property type="entry name" value="LemA"/>
    <property type="match status" value="1"/>
</dbReference>
<evidence type="ECO:0000256" key="4">
    <source>
        <dbReference type="ARBA" id="ARBA00022989"/>
    </source>
</evidence>
<comment type="similarity">
    <text evidence="2">Belongs to the LemA family.</text>
</comment>
<dbReference type="SUPFAM" id="SSF140478">
    <property type="entry name" value="LemA-like"/>
    <property type="match status" value="1"/>
</dbReference>
<dbReference type="InterPro" id="IPR007156">
    <property type="entry name" value="MamQ_LemA"/>
</dbReference>
<feature type="transmembrane region" description="Helical" evidence="6">
    <location>
        <begin position="32"/>
        <end position="55"/>
    </location>
</feature>
<sequence length="224" mass="25318">MLVDPNKKTEAFNPNVDNTTYNAQASGGDSGLWWFLYILAWLTIVGGIILTIKWYGWGNELRRKQNEINQAASAIDINQVKRKDTLIKLVEQVKAQMNFEKSTLENITKLRSLSGSNSDMNKINDNEKIMNSISKAINVNFENYPNLKSSSAIAELMSSSQYIEAEISASRRLYNTKVTDFNQLIVSFPISVKAKSMRCHSLPLFAASEEDKKDVKMDSLSKMF</sequence>
<dbReference type="Proteomes" id="UP001220940">
    <property type="component" value="Unassembled WGS sequence"/>
</dbReference>
<comment type="subcellular location">
    <subcellularLocation>
        <location evidence="1">Membrane</location>
        <topology evidence="1">Single-pass membrane protein</topology>
    </subcellularLocation>
</comment>